<keyword evidence="1" id="KW-0812">Transmembrane</keyword>
<feature type="transmembrane region" description="Helical" evidence="1">
    <location>
        <begin position="65"/>
        <end position="86"/>
    </location>
</feature>
<keyword evidence="1" id="KW-1133">Transmembrane helix</keyword>
<keyword evidence="3" id="KW-1185">Reference proteome</keyword>
<feature type="transmembrane region" description="Helical" evidence="1">
    <location>
        <begin position="28"/>
        <end position="53"/>
    </location>
</feature>
<evidence type="ECO:0000313" key="2">
    <source>
        <dbReference type="EMBL" id="GGR47996.1"/>
    </source>
</evidence>
<evidence type="ECO:0000313" key="3">
    <source>
        <dbReference type="Proteomes" id="UP000634308"/>
    </source>
</evidence>
<reference evidence="3" key="1">
    <citation type="journal article" date="2019" name="Int. J. Syst. Evol. Microbiol.">
        <title>The Global Catalogue of Microorganisms (GCM) 10K type strain sequencing project: providing services to taxonomists for standard genome sequencing and annotation.</title>
        <authorList>
            <consortium name="The Broad Institute Genomics Platform"/>
            <consortium name="The Broad Institute Genome Sequencing Center for Infectious Disease"/>
            <person name="Wu L."/>
            <person name="Ma J."/>
        </authorList>
    </citation>
    <scope>NUCLEOTIDE SEQUENCE [LARGE SCALE GENOMIC DNA]</scope>
    <source>
        <strain evidence="3">JCM 31404</strain>
    </source>
</reference>
<dbReference type="Proteomes" id="UP000634308">
    <property type="component" value="Unassembled WGS sequence"/>
</dbReference>
<feature type="transmembrane region" description="Helical" evidence="1">
    <location>
        <begin position="107"/>
        <end position="125"/>
    </location>
</feature>
<protein>
    <submittedName>
        <fullName evidence="2">Uncharacterized protein</fullName>
    </submittedName>
</protein>
<evidence type="ECO:0000256" key="1">
    <source>
        <dbReference type="SAM" id="Phobius"/>
    </source>
</evidence>
<sequence>MSMMKSPLRRADTALAAEPATQSRTQALLALAGQGAALGVLASLIGAALTGWSDPARAALGADRAGVALLILAGLLAWGSFQSGGADAAVSAGLGRGHAPVRTAMRPLLRLLAAAATCFLLEYALRLA</sequence>
<gene>
    <name evidence="2" type="ORF">GCM10008959_06490</name>
</gene>
<dbReference type="EMBL" id="BMQM01000002">
    <property type="protein sequence ID" value="GGR47996.1"/>
    <property type="molecule type" value="Genomic_DNA"/>
</dbReference>
<proteinExistence type="predicted"/>
<keyword evidence="1" id="KW-0472">Membrane</keyword>
<comment type="caution">
    <text evidence="2">The sequence shown here is derived from an EMBL/GenBank/DDBJ whole genome shotgun (WGS) entry which is preliminary data.</text>
</comment>
<organism evidence="2 3">
    <name type="scientific">Deinococcus seoulensis</name>
    <dbReference type="NCBI Taxonomy" id="1837379"/>
    <lineage>
        <taxon>Bacteria</taxon>
        <taxon>Thermotogati</taxon>
        <taxon>Deinococcota</taxon>
        <taxon>Deinococci</taxon>
        <taxon>Deinococcales</taxon>
        <taxon>Deinococcaceae</taxon>
        <taxon>Deinococcus</taxon>
    </lineage>
</organism>
<name>A0ABQ2RLW8_9DEIO</name>
<accession>A0ABQ2RLW8</accession>